<comment type="subcellular location">
    <subcellularLocation>
        <location evidence="1">Membrane</location>
        <topology evidence="1">Multi-pass membrane protein</topology>
    </subcellularLocation>
</comment>
<keyword evidence="3 8" id="KW-0813">Transport</keyword>
<dbReference type="EMBL" id="JARKIF010000031">
    <property type="protein sequence ID" value="KAJ7612259.1"/>
    <property type="molecule type" value="Genomic_DNA"/>
</dbReference>
<dbReference type="Gene3D" id="1.20.1080.10">
    <property type="entry name" value="Glycerol uptake facilitator protein"/>
    <property type="match status" value="1"/>
</dbReference>
<evidence type="ECO:0000256" key="10">
    <source>
        <dbReference type="SAM" id="Phobius"/>
    </source>
</evidence>
<dbReference type="InterPro" id="IPR000425">
    <property type="entry name" value="MIP"/>
</dbReference>
<comment type="similarity">
    <text evidence="2 8">Belongs to the MIP/aquaporin (TC 1.A.8) family.</text>
</comment>
<keyword evidence="12" id="KW-1185">Reference proteome</keyword>
<evidence type="ECO:0000256" key="2">
    <source>
        <dbReference type="ARBA" id="ARBA00006175"/>
    </source>
</evidence>
<keyword evidence="5" id="KW-0677">Repeat</keyword>
<keyword evidence="6 10" id="KW-1133">Transmembrane helix</keyword>
<dbReference type="Pfam" id="PF00230">
    <property type="entry name" value="MIP"/>
    <property type="match status" value="1"/>
</dbReference>
<gene>
    <name evidence="11" type="ORF">FB45DRAFT_940178</name>
</gene>
<dbReference type="GO" id="GO:0015254">
    <property type="term" value="F:glycerol channel activity"/>
    <property type="evidence" value="ECO:0007669"/>
    <property type="project" value="TreeGrafter"/>
</dbReference>
<dbReference type="GO" id="GO:0015250">
    <property type="term" value="F:water channel activity"/>
    <property type="evidence" value="ECO:0007669"/>
    <property type="project" value="TreeGrafter"/>
</dbReference>
<comment type="caution">
    <text evidence="11">The sequence shown here is derived from an EMBL/GenBank/DDBJ whole genome shotgun (WGS) entry which is preliminary data.</text>
</comment>
<evidence type="ECO:0000256" key="5">
    <source>
        <dbReference type="ARBA" id="ARBA00022737"/>
    </source>
</evidence>
<organism evidence="11 12">
    <name type="scientific">Roridomyces roridus</name>
    <dbReference type="NCBI Taxonomy" id="1738132"/>
    <lineage>
        <taxon>Eukaryota</taxon>
        <taxon>Fungi</taxon>
        <taxon>Dikarya</taxon>
        <taxon>Basidiomycota</taxon>
        <taxon>Agaricomycotina</taxon>
        <taxon>Agaricomycetes</taxon>
        <taxon>Agaricomycetidae</taxon>
        <taxon>Agaricales</taxon>
        <taxon>Marasmiineae</taxon>
        <taxon>Mycenaceae</taxon>
        <taxon>Roridomyces</taxon>
    </lineage>
</organism>
<feature type="region of interest" description="Disordered" evidence="9">
    <location>
        <begin position="286"/>
        <end position="308"/>
    </location>
</feature>
<evidence type="ECO:0000256" key="7">
    <source>
        <dbReference type="ARBA" id="ARBA00023136"/>
    </source>
</evidence>
<feature type="transmembrane region" description="Helical" evidence="10">
    <location>
        <begin position="236"/>
        <end position="256"/>
    </location>
</feature>
<feature type="compositionally biased region" description="Basic and acidic residues" evidence="9">
    <location>
        <begin position="288"/>
        <end position="308"/>
    </location>
</feature>
<evidence type="ECO:0000313" key="11">
    <source>
        <dbReference type="EMBL" id="KAJ7612259.1"/>
    </source>
</evidence>
<proteinExistence type="inferred from homology"/>
<dbReference type="SUPFAM" id="SSF81338">
    <property type="entry name" value="Aquaporin-like"/>
    <property type="match status" value="1"/>
</dbReference>
<feature type="transmembrane region" description="Helical" evidence="10">
    <location>
        <begin position="50"/>
        <end position="70"/>
    </location>
</feature>
<feature type="transmembrane region" description="Helical" evidence="10">
    <location>
        <begin position="82"/>
        <end position="112"/>
    </location>
</feature>
<dbReference type="InterPro" id="IPR050363">
    <property type="entry name" value="MIP/Aquaporin"/>
</dbReference>
<name>A0AAD7B785_9AGAR</name>
<dbReference type="PANTHER" id="PTHR43829:SF14">
    <property type="entry name" value="AQUAPORIN 3"/>
    <property type="match status" value="1"/>
</dbReference>
<evidence type="ECO:0000313" key="12">
    <source>
        <dbReference type="Proteomes" id="UP001221142"/>
    </source>
</evidence>
<keyword evidence="7 10" id="KW-0472">Membrane</keyword>
<dbReference type="GO" id="GO:0005886">
    <property type="term" value="C:plasma membrane"/>
    <property type="evidence" value="ECO:0007669"/>
    <property type="project" value="TreeGrafter"/>
</dbReference>
<protein>
    <submittedName>
        <fullName evidence="11">Aquaporin-like protein</fullName>
    </submittedName>
</protein>
<reference evidence="11" key="1">
    <citation type="submission" date="2023-03" db="EMBL/GenBank/DDBJ databases">
        <title>Massive genome expansion in bonnet fungi (Mycena s.s.) driven by repeated elements and novel gene families across ecological guilds.</title>
        <authorList>
            <consortium name="Lawrence Berkeley National Laboratory"/>
            <person name="Harder C.B."/>
            <person name="Miyauchi S."/>
            <person name="Viragh M."/>
            <person name="Kuo A."/>
            <person name="Thoen E."/>
            <person name="Andreopoulos B."/>
            <person name="Lu D."/>
            <person name="Skrede I."/>
            <person name="Drula E."/>
            <person name="Henrissat B."/>
            <person name="Morin E."/>
            <person name="Kohler A."/>
            <person name="Barry K."/>
            <person name="LaButti K."/>
            <person name="Morin E."/>
            <person name="Salamov A."/>
            <person name="Lipzen A."/>
            <person name="Mereny Z."/>
            <person name="Hegedus B."/>
            <person name="Baldrian P."/>
            <person name="Stursova M."/>
            <person name="Weitz H."/>
            <person name="Taylor A."/>
            <person name="Grigoriev I.V."/>
            <person name="Nagy L.G."/>
            <person name="Martin F."/>
            <person name="Kauserud H."/>
        </authorList>
    </citation>
    <scope>NUCLEOTIDE SEQUENCE</scope>
    <source>
        <strain evidence="11">9284</strain>
    </source>
</reference>
<evidence type="ECO:0000256" key="3">
    <source>
        <dbReference type="ARBA" id="ARBA00022448"/>
    </source>
</evidence>
<keyword evidence="4 8" id="KW-0812">Transmembrane</keyword>
<dbReference type="PANTHER" id="PTHR43829">
    <property type="entry name" value="AQUAPORIN OR AQUAGLYCEROPORIN RELATED"/>
    <property type="match status" value="1"/>
</dbReference>
<evidence type="ECO:0000256" key="4">
    <source>
        <dbReference type="ARBA" id="ARBA00022692"/>
    </source>
</evidence>
<dbReference type="PRINTS" id="PR00783">
    <property type="entry name" value="MINTRINSICP"/>
</dbReference>
<dbReference type="AlphaFoldDB" id="A0AAD7B785"/>
<evidence type="ECO:0000256" key="9">
    <source>
        <dbReference type="SAM" id="MobiDB-lite"/>
    </source>
</evidence>
<sequence>MLRAVSDANLNRIVYRGELSKRGRGMQAWERMRHGKAHWMVECIAEAMSVFFYVYAGVGSQAAYVVGGLIETPLSSLFQVGWAYAMGILLAIAIYICSQIFGGYIACLLIYVQYSTMIKGIEAATPAATLAAIQFTPNGPAGIFGNYLLPGSNIGHVFVNEFVVDFLLGVVICGCIDPSNVLIPPAFAPIVIALAYAAFIWGYAPIGLSANAARDLGGRFAALTIWGKGAVGSSKGYAALTALTNIPATLLGFLFYETLLADSDRVVPQANREFYDVHALHKRTGHALGDDDSHESEGKGHVGTFERV</sequence>
<dbReference type="Proteomes" id="UP001221142">
    <property type="component" value="Unassembled WGS sequence"/>
</dbReference>
<accession>A0AAD7B785</accession>
<feature type="transmembrane region" description="Helical" evidence="10">
    <location>
        <begin position="186"/>
        <end position="204"/>
    </location>
</feature>
<evidence type="ECO:0000256" key="6">
    <source>
        <dbReference type="ARBA" id="ARBA00022989"/>
    </source>
</evidence>
<evidence type="ECO:0000256" key="1">
    <source>
        <dbReference type="ARBA" id="ARBA00004141"/>
    </source>
</evidence>
<evidence type="ECO:0000256" key="8">
    <source>
        <dbReference type="RuleBase" id="RU000477"/>
    </source>
</evidence>
<dbReference type="InterPro" id="IPR023271">
    <property type="entry name" value="Aquaporin-like"/>
</dbReference>